<dbReference type="SMART" id="SM00132">
    <property type="entry name" value="LIM"/>
    <property type="match status" value="1"/>
</dbReference>
<accession>A0ABR2JYZ3</accession>
<dbReference type="SUPFAM" id="SSF56399">
    <property type="entry name" value="ADP-ribosylation"/>
    <property type="match status" value="1"/>
</dbReference>
<dbReference type="PROSITE" id="PS00478">
    <property type="entry name" value="LIM_DOMAIN_1"/>
    <property type="match status" value="1"/>
</dbReference>
<comment type="caution">
    <text evidence="5">The sequence shown here is derived from an EMBL/GenBank/DDBJ whole genome shotgun (WGS) entry which is preliminary data.</text>
</comment>
<dbReference type="CDD" id="cd08368">
    <property type="entry name" value="LIM"/>
    <property type="match status" value="1"/>
</dbReference>
<dbReference type="EMBL" id="JAPFFF010000008">
    <property type="protein sequence ID" value="KAK8883951.1"/>
    <property type="molecule type" value="Genomic_DNA"/>
</dbReference>
<evidence type="ECO:0000313" key="6">
    <source>
        <dbReference type="Proteomes" id="UP001470230"/>
    </source>
</evidence>
<evidence type="ECO:0000256" key="3">
    <source>
        <dbReference type="PROSITE-ProRule" id="PRU00125"/>
    </source>
</evidence>
<dbReference type="Pfam" id="PF00412">
    <property type="entry name" value="LIM"/>
    <property type="match status" value="1"/>
</dbReference>
<keyword evidence="3" id="KW-0440">LIM domain</keyword>
<dbReference type="Proteomes" id="UP001470230">
    <property type="component" value="Unassembled WGS sequence"/>
</dbReference>
<dbReference type="Gene3D" id="3.90.228.10">
    <property type="match status" value="1"/>
</dbReference>
<keyword evidence="2 3" id="KW-0862">Zinc</keyword>
<dbReference type="PROSITE" id="PS50023">
    <property type="entry name" value="LIM_DOMAIN_2"/>
    <property type="match status" value="1"/>
</dbReference>
<gene>
    <name evidence="5" type="ORF">M9Y10_043053</name>
</gene>
<keyword evidence="1 3" id="KW-0479">Metal-binding</keyword>
<evidence type="ECO:0000256" key="1">
    <source>
        <dbReference type="ARBA" id="ARBA00022723"/>
    </source>
</evidence>
<sequence>MRIPNIASGGFATDDEENIFSPDYFYATNSIFYATLFADTGYELIQVNQKKSLLCCLAVYNTDYSNEIYEKNRIIKHNLDSTIPEEAIKNYGMSYSFLTSDNINIGNEEEDNNLFAAKDFVFPNKNQIIPVCSFTVMRTEFFVLFIDENKLLFDLQNEIKGKLKENVYYSSTIEEALEIVYNKKLNKMKLIISFDDKNLCETVINEIREIAKLNFVCLVYSKSKNNFVLPENVLVTNDIEGIYLYAKMDWNEENINKFTVELQDKYPTIFCISKDETVCKSCQKNVVKKELLYYSGFEYHRNCLKCSVCQKKIKPNKNSKDFICLTPGMFICDKDYAKYRETGTLPENVLQEYKEKVIRNLINEIIQPIVTNQFNEYLIESDMIDNSYQLNKNFKYFVPTVTFHFSFSIEKIDIKKLIEILPKEMIIVCIERGCTFLTVAFILSEEFRNDKSKYEAIINQFKEKLIEPLNSPIVGNLINQTELKWPTKETLKKLLSKKSVNLLQNTKIFEHINFEEIKTEIQQKLDSQQNKNKNLLFVYDNISMYHSMEEKVRSDIKNNMNELTIVGETIIANKYIDKYKKFKQEMIEKVEEDDIIIELFLYHGTSILKQPMIINEHYRMPGKDKVEQTDDGYYGKGIYATDDIFYATIYSNNYNLLKDNEKTSVLCCISFYNDQQKTVIERKDMNKYLGKSLPEITEKNYGIHFTFVGSNQGFIPFDPNEDAIDELLITANEFVFPNKFQIVPICSLTVMRPEFFILWINMTDNFKDYLNELKSSVEENVYYADSIEQACQIAEYKKRNKIKLILTFNDINDGEKYIDSIREILMSNFICLVFSEDLNLKKISQNKENVLFASEKNLLFKFAEMSFNQSELNSICDELRSKYNLKLNINKKALNFNQKKFIFDKIKVD</sequence>
<evidence type="ECO:0000256" key="2">
    <source>
        <dbReference type="ARBA" id="ARBA00022833"/>
    </source>
</evidence>
<keyword evidence="6" id="KW-1185">Reference proteome</keyword>
<protein>
    <recommendedName>
        <fullName evidence="4">LIM zinc-binding domain-containing protein</fullName>
    </recommendedName>
</protein>
<evidence type="ECO:0000313" key="5">
    <source>
        <dbReference type="EMBL" id="KAK8883951.1"/>
    </source>
</evidence>
<evidence type="ECO:0000259" key="4">
    <source>
        <dbReference type="PROSITE" id="PS50023"/>
    </source>
</evidence>
<feature type="domain" description="LIM zinc-binding" evidence="4">
    <location>
        <begin position="277"/>
        <end position="342"/>
    </location>
</feature>
<reference evidence="5 6" key="1">
    <citation type="submission" date="2024-04" db="EMBL/GenBank/DDBJ databases">
        <title>Tritrichomonas musculus Genome.</title>
        <authorList>
            <person name="Alves-Ferreira E."/>
            <person name="Grigg M."/>
            <person name="Lorenzi H."/>
            <person name="Galac M."/>
        </authorList>
    </citation>
    <scope>NUCLEOTIDE SEQUENCE [LARGE SCALE GENOMIC DNA]</scope>
    <source>
        <strain evidence="5 6">EAF2021</strain>
    </source>
</reference>
<proteinExistence type="predicted"/>
<name>A0ABR2JYZ3_9EUKA</name>
<dbReference type="Gene3D" id="2.10.110.10">
    <property type="entry name" value="Cysteine Rich Protein"/>
    <property type="match status" value="1"/>
</dbReference>
<dbReference type="InterPro" id="IPR001781">
    <property type="entry name" value="Znf_LIM"/>
</dbReference>
<organism evidence="5 6">
    <name type="scientific">Tritrichomonas musculus</name>
    <dbReference type="NCBI Taxonomy" id="1915356"/>
    <lineage>
        <taxon>Eukaryota</taxon>
        <taxon>Metamonada</taxon>
        <taxon>Parabasalia</taxon>
        <taxon>Tritrichomonadida</taxon>
        <taxon>Tritrichomonadidae</taxon>
        <taxon>Tritrichomonas</taxon>
    </lineage>
</organism>